<dbReference type="Pfam" id="PF12762">
    <property type="entry name" value="DDE_Tnp_IS1595"/>
    <property type="match status" value="1"/>
</dbReference>
<dbReference type="GeneID" id="20253244"/>
<dbReference type="RefSeq" id="XP_009045502.1">
    <property type="nucleotide sequence ID" value="XM_009047254.1"/>
</dbReference>
<accession>V4CNP0</accession>
<feature type="non-terminal residue" evidence="2">
    <location>
        <position position="115"/>
    </location>
</feature>
<dbReference type="Proteomes" id="UP000030746">
    <property type="component" value="Unassembled WGS sequence"/>
</dbReference>
<feature type="non-terminal residue" evidence="2">
    <location>
        <position position="1"/>
    </location>
</feature>
<evidence type="ECO:0000313" key="2">
    <source>
        <dbReference type="EMBL" id="ESP04020.1"/>
    </source>
</evidence>
<dbReference type="OMA" id="ARREYNC"/>
<protein>
    <recommendedName>
        <fullName evidence="1">ISXO2-like transposase domain-containing protein</fullName>
    </recommendedName>
</protein>
<evidence type="ECO:0000259" key="1">
    <source>
        <dbReference type="Pfam" id="PF12762"/>
    </source>
</evidence>
<dbReference type="InterPro" id="IPR024445">
    <property type="entry name" value="Tnp_ISXO2-like"/>
</dbReference>
<dbReference type="PANTHER" id="PTHR47163:SF2">
    <property type="entry name" value="SI:DKEY-17M8.2"/>
    <property type="match status" value="1"/>
</dbReference>
<dbReference type="AlphaFoldDB" id="V4CNP0"/>
<dbReference type="EMBL" id="KB199905">
    <property type="protein sequence ID" value="ESP04020.1"/>
    <property type="molecule type" value="Genomic_DNA"/>
</dbReference>
<dbReference type="KEGG" id="lgi:LOTGIDRAFT_98596"/>
<proteinExistence type="predicted"/>
<reference evidence="2 3" key="1">
    <citation type="journal article" date="2013" name="Nature">
        <title>Insights into bilaterian evolution from three spiralian genomes.</title>
        <authorList>
            <person name="Simakov O."/>
            <person name="Marletaz F."/>
            <person name="Cho S.J."/>
            <person name="Edsinger-Gonzales E."/>
            <person name="Havlak P."/>
            <person name="Hellsten U."/>
            <person name="Kuo D.H."/>
            <person name="Larsson T."/>
            <person name="Lv J."/>
            <person name="Arendt D."/>
            <person name="Savage R."/>
            <person name="Osoegawa K."/>
            <person name="de Jong P."/>
            <person name="Grimwood J."/>
            <person name="Chapman J.A."/>
            <person name="Shapiro H."/>
            <person name="Aerts A."/>
            <person name="Otillar R.P."/>
            <person name="Terry A.Y."/>
            <person name="Boore J.L."/>
            <person name="Grigoriev I.V."/>
            <person name="Lindberg D.R."/>
            <person name="Seaver E.C."/>
            <person name="Weisblat D.A."/>
            <person name="Putnam N.H."/>
            <person name="Rokhsar D.S."/>
        </authorList>
    </citation>
    <scope>NUCLEOTIDE SEQUENCE [LARGE SCALE GENOMIC DNA]</scope>
</reference>
<dbReference type="PANTHER" id="PTHR47163">
    <property type="entry name" value="DDE_TNP_IS1595 DOMAIN-CONTAINING PROTEIN"/>
    <property type="match status" value="1"/>
</dbReference>
<keyword evidence="3" id="KW-1185">Reference proteome</keyword>
<dbReference type="HOGENOM" id="CLU_044348_4_0_1"/>
<sequence>ITDWNQFCRDVCIEYCLRHPHQIGGDGQSVKIYTERLSDDRKCNNSPEQWMFGGYDPAKKIGFLLITSELNAETLIPLIQQWILPGSTIYSEENDAYKSLTILGYVHKTINQAQN</sequence>
<dbReference type="CTD" id="20253244"/>
<organism evidence="2 3">
    <name type="scientific">Lottia gigantea</name>
    <name type="common">Giant owl limpet</name>
    <dbReference type="NCBI Taxonomy" id="225164"/>
    <lineage>
        <taxon>Eukaryota</taxon>
        <taxon>Metazoa</taxon>
        <taxon>Spiralia</taxon>
        <taxon>Lophotrochozoa</taxon>
        <taxon>Mollusca</taxon>
        <taxon>Gastropoda</taxon>
        <taxon>Patellogastropoda</taxon>
        <taxon>Lottioidea</taxon>
        <taxon>Lottiidae</taxon>
        <taxon>Lottia</taxon>
    </lineage>
</organism>
<feature type="domain" description="ISXO2-like transposase" evidence="1">
    <location>
        <begin position="66"/>
        <end position="113"/>
    </location>
</feature>
<name>V4CNP0_LOTGI</name>
<evidence type="ECO:0000313" key="3">
    <source>
        <dbReference type="Proteomes" id="UP000030746"/>
    </source>
</evidence>
<gene>
    <name evidence="2" type="ORF">LOTGIDRAFT_98596</name>
</gene>
<dbReference type="OrthoDB" id="10062329at2759"/>
<dbReference type="InterPro" id="IPR053164">
    <property type="entry name" value="IS1016-like_transposase"/>
</dbReference>